<dbReference type="Proteomes" id="UP000001935">
    <property type="component" value="Chromosome"/>
</dbReference>
<dbReference type="EMBL" id="CP000251">
    <property type="protein sequence ID" value="ABC83305.1"/>
    <property type="molecule type" value="Genomic_DNA"/>
</dbReference>
<dbReference type="AlphaFoldDB" id="Q2IFE8"/>
<evidence type="ECO:0000313" key="1">
    <source>
        <dbReference type="EMBL" id="ABC83305.1"/>
    </source>
</evidence>
<sequence length="384" mass="43068">MTDKRKPFVEPVLRGARFADAQVPVDVLADLVAYRDLVLRVAKELFKQRYGRARVPKGFESSFQLALQEIRPGSAVLALKRTEEPQQQGVLAHEWDPFDAARDLVTDYVDAIGSDRKPPEFPENVIPLFGNFGKHLRPGEELVLDSPGGQRKVSYNQEVRKRIVLQRANTYQKDVELVGTVVALDKERGQFRLRTDEGAFDVEFSGIQTTQLANALRDDAFTRVELAAVGSYDRNDALKNIDEVRDLNIVDVVDPAEALRIERRLDELLALKKGWSDGEHGEAPSRDAVDWARQVLLGLMARDELPQPHLYATEAGHIRAEWTFDDWEVSAEFNFAAELVSMEAVNVKSGDSREAQVSFVGAPDEDIGVSTFVNELRGEVQGRE</sequence>
<reference evidence="1" key="1">
    <citation type="submission" date="2006-01" db="EMBL/GenBank/DDBJ databases">
        <title>Complete sequence of Anaeromyxobacter dehalogenans 2CP-C.</title>
        <authorList>
            <consortium name="US DOE Joint Genome Institute"/>
            <person name="Copeland A."/>
            <person name="Lucas S."/>
            <person name="Lapidus A."/>
            <person name="Barry K."/>
            <person name="Detter J.C."/>
            <person name="Glavina T."/>
            <person name="Hammon N."/>
            <person name="Israni S."/>
            <person name="Pitluck S."/>
            <person name="Brettin T."/>
            <person name="Bruce D."/>
            <person name="Han C."/>
            <person name="Tapia R."/>
            <person name="Gilna P."/>
            <person name="Kiss H."/>
            <person name="Schmutz J."/>
            <person name="Larimer F."/>
            <person name="Land M."/>
            <person name="Kyrpides N."/>
            <person name="Anderson I."/>
            <person name="Sanford R.A."/>
            <person name="Ritalahti K.M."/>
            <person name="Thomas H.S."/>
            <person name="Kirby J.R."/>
            <person name="Zhulin I.B."/>
            <person name="Loeffler F.E."/>
            <person name="Richardson P."/>
        </authorList>
    </citation>
    <scope>NUCLEOTIDE SEQUENCE</scope>
    <source>
        <strain evidence="1">2CP-C</strain>
    </source>
</reference>
<accession>Q2IFE8</accession>
<dbReference type="STRING" id="290397.Adeh_3539"/>
<dbReference type="HOGENOM" id="CLU_741597_0_0_7"/>
<protein>
    <submittedName>
        <fullName evidence="1">Uncharacterized protein</fullName>
    </submittedName>
</protein>
<dbReference type="RefSeq" id="WP_011422587.1">
    <property type="nucleotide sequence ID" value="NC_007760.1"/>
</dbReference>
<name>Q2IFE8_ANADE</name>
<proteinExistence type="predicted"/>
<dbReference type="eggNOG" id="COG1595">
    <property type="taxonomic scope" value="Bacteria"/>
</dbReference>
<gene>
    <name evidence="1" type="ordered locus">Adeh_3539</name>
</gene>
<dbReference type="OrthoDB" id="5499503at2"/>
<organism evidence="1 2">
    <name type="scientific">Anaeromyxobacter dehalogenans (strain 2CP-C)</name>
    <dbReference type="NCBI Taxonomy" id="290397"/>
    <lineage>
        <taxon>Bacteria</taxon>
        <taxon>Pseudomonadati</taxon>
        <taxon>Myxococcota</taxon>
        <taxon>Myxococcia</taxon>
        <taxon>Myxococcales</taxon>
        <taxon>Cystobacterineae</taxon>
        <taxon>Anaeromyxobacteraceae</taxon>
        <taxon>Anaeromyxobacter</taxon>
    </lineage>
</organism>
<dbReference type="KEGG" id="ade:Adeh_3539"/>
<evidence type="ECO:0000313" key="2">
    <source>
        <dbReference type="Proteomes" id="UP000001935"/>
    </source>
</evidence>